<dbReference type="InterPro" id="IPR013103">
    <property type="entry name" value="RVT_2"/>
</dbReference>
<proteinExistence type="predicted"/>
<feature type="domain" description="Reverse transcriptase Ty1/copia-type" evidence="2">
    <location>
        <begin position="157"/>
        <end position="232"/>
    </location>
</feature>
<reference evidence="3 4" key="1">
    <citation type="journal article" date="2023" name="Hortic Res">
        <title>The complete reference genome for grapevine (Vitis vinifera L.) genetics and breeding.</title>
        <authorList>
            <person name="Shi X."/>
            <person name="Cao S."/>
            <person name="Wang X."/>
            <person name="Huang S."/>
            <person name="Wang Y."/>
            <person name="Liu Z."/>
            <person name="Liu W."/>
            <person name="Leng X."/>
            <person name="Peng Y."/>
            <person name="Wang N."/>
            <person name="Wang Y."/>
            <person name="Ma Z."/>
            <person name="Xu X."/>
            <person name="Zhang F."/>
            <person name="Xue H."/>
            <person name="Zhong H."/>
            <person name="Wang Y."/>
            <person name="Zhang K."/>
            <person name="Velt A."/>
            <person name="Avia K."/>
            <person name="Holtgrawe D."/>
            <person name="Grimplet J."/>
            <person name="Matus J.T."/>
            <person name="Ware D."/>
            <person name="Wu X."/>
            <person name="Wang H."/>
            <person name="Liu C."/>
            <person name="Fang Y."/>
            <person name="Rustenholz C."/>
            <person name="Cheng Z."/>
            <person name="Xiao H."/>
            <person name="Zhou Y."/>
        </authorList>
    </citation>
    <scope>NUCLEOTIDE SEQUENCE [LARGE SCALE GENOMIC DNA]</scope>
    <source>
        <strain evidence="4">cv. Pinot noir / PN40024</strain>
        <tissue evidence="3">Leaf</tissue>
    </source>
</reference>
<evidence type="ECO:0000256" key="1">
    <source>
        <dbReference type="SAM" id="MobiDB-lite"/>
    </source>
</evidence>
<evidence type="ECO:0000259" key="2">
    <source>
        <dbReference type="Pfam" id="PF07727"/>
    </source>
</evidence>
<keyword evidence="4" id="KW-1185">Reference proteome</keyword>
<sequence>MFMEDHTIQDIEKTNPMESQHSGDLIDLDPAPLTNLPTQVEDEAHNNQHDMGDVETPTQVEDEAHDDQHDMGDVETPTQVEMDDDVHEQSPAVEAPSDIPLRRSTRDRHPSTWYSVDDYVLLTDGGEPKSYVEAMEDENKMKWVDAMQDEMESLHENHSFELIKLLKGKRALKNMWVYRVKQEEHTSQPRYKARLVVKGFKQKKGIDFDEIFSPVVKMSSIHVVLGLAASLNLEIQ</sequence>
<accession>A0ABY9CL07</accession>
<feature type="region of interest" description="Disordered" evidence="1">
    <location>
        <begin position="1"/>
        <end position="108"/>
    </location>
</feature>
<protein>
    <recommendedName>
        <fullName evidence="2">Reverse transcriptase Ty1/copia-type domain-containing protein</fullName>
    </recommendedName>
</protein>
<evidence type="ECO:0000313" key="4">
    <source>
        <dbReference type="Proteomes" id="UP001227230"/>
    </source>
</evidence>
<dbReference type="Proteomes" id="UP001227230">
    <property type="component" value="Chromosome 9"/>
</dbReference>
<feature type="compositionally biased region" description="Basic and acidic residues" evidence="1">
    <location>
        <begin position="1"/>
        <end position="15"/>
    </location>
</feature>
<dbReference type="Pfam" id="PF07727">
    <property type="entry name" value="RVT_2"/>
    <property type="match status" value="1"/>
</dbReference>
<organism evidence="3 4">
    <name type="scientific">Vitis vinifera</name>
    <name type="common">Grape</name>
    <dbReference type="NCBI Taxonomy" id="29760"/>
    <lineage>
        <taxon>Eukaryota</taxon>
        <taxon>Viridiplantae</taxon>
        <taxon>Streptophyta</taxon>
        <taxon>Embryophyta</taxon>
        <taxon>Tracheophyta</taxon>
        <taxon>Spermatophyta</taxon>
        <taxon>Magnoliopsida</taxon>
        <taxon>eudicotyledons</taxon>
        <taxon>Gunneridae</taxon>
        <taxon>Pentapetalae</taxon>
        <taxon>rosids</taxon>
        <taxon>Vitales</taxon>
        <taxon>Vitaceae</taxon>
        <taxon>Viteae</taxon>
        <taxon>Vitis</taxon>
    </lineage>
</organism>
<gene>
    <name evidence="3" type="ORF">VitviT2T_014126</name>
</gene>
<feature type="compositionally biased region" description="Basic and acidic residues" evidence="1">
    <location>
        <begin position="42"/>
        <end position="52"/>
    </location>
</feature>
<evidence type="ECO:0000313" key="3">
    <source>
        <dbReference type="EMBL" id="WJZ95350.1"/>
    </source>
</evidence>
<name>A0ABY9CL07_VITVI</name>
<dbReference type="EMBL" id="CP126656">
    <property type="protein sequence ID" value="WJZ95350.1"/>
    <property type="molecule type" value="Genomic_DNA"/>
</dbReference>